<evidence type="ECO:0000313" key="2">
    <source>
        <dbReference type="EMBL" id="GBM32872.1"/>
    </source>
</evidence>
<dbReference type="Proteomes" id="UP000499080">
    <property type="component" value="Unassembled WGS sequence"/>
</dbReference>
<organism evidence="2 3">
    <name type="scientific">Araneus ventricosus</name>
    <name type="common">Orbweaver spider</name>
    <name type="synonym">Epeira ventricosa</name>
    <dbReference type="NCBI Taxonomy" id="182803"/>
    <lineage>
        <taxon>Eukaryota</taxon>
        <taxon>Metazoa</taxon>
        <taxon>Ecdysozoa</taxon>
        <taxon>Arthropoda</taxon>
        <taxon>Chelicerata</taxon>
        <taxon>Arachnida</taxon>
        <taxon>Araneae</taxon>
        <taxon>Araneomorphae</taxon>
        <taxon>Entelegynae</taxon>
        <taxon>Araneoidea</taxon>
        <taxon>Araneidae</taxon>
        <taxon>Araneus</taxon>
    </lineage>
</organism>
<evidence type="ECO:0000256" key="1">
    <source>
        <dbReference type="SAM" id="MobiDB-lite"/>
    </source>
</evidence>
<dbReference type="OrthoDB" id="289250at2759"/>
<name>A0A4Y2EUE3_ARAVE</name>
<dbReference type="AlphaFoldDB" id="A0A4Y2EUE3"/>
<protein>
    <submittedName>
        <fullName evidence="2">Uncharacterized protein</fullName>
    </submittedName>
</protein>
<reference evidence="2 3" key="1">
    <citation type="journal article" date="2019" name="Sci. Rep.">
        <title>Orb-weaving spider Araneus ventricosus genome elucidates the spidroin gene catalogue.</title>
        <authorList>
            <person name="Kono N."/>
            <person name="Nakamura H."/>
            <person name="Ohtoshi R."/>
            <person name="Moran D.A.P."/>
            <person name="Shinohara A."/>
            <person name="Yoshida Y."/>
            <person name="Fujiwara M."/>
            <person name="Mori M."/>
            <person name="Tomita M."/>
            <person name="Arakawa K."/>
        </authorList>
    </citation>
    <scope>NUCLEOTIDE SEQUENCE [LARGE SCALE GENOMIC DNA]</scope>
</reference>
<feature type="compositionally biased region" description="Basic residues" evidence="1">
    <location>
        <begin position="93"/>
        <end position="103"/>
    </location>
</feature>
<proteinExistence type="predicted"/>
<comment type="caution">
    <text evidence="2">The sequence shown here is derived from an EMBL/GenBank/DDBJ whole genome shotgun (WGS) entry which is preliminary data.</text>
</comment>
<evidence type="ECO:0000313" key="3">
    <source>
        <dbReference type="Proteomes" id="UP000499080"/>
    </source>
</evidence>
<sequence length="111" mass="12441">MFLNECVKSLKVIVSGSGWSGSKEKKKEQYRVFSDQAHRTKKEENGTLDDGNKIMVLKNFCCLGGNNEEGNVEFQGLLDSCQVVQNVETKGSAGRKVRRHGRGQTKMNERC</sequence>
<dbReference type="EMBL" id="BGPR01000719">
    <property type="protein sequence ID" value="GBM32872.1"/>
    <property type="molecule type" value="Genomic_DNA"/>
</dbReference>
<gene>
    <name evidence="2" type="ORF">AVEN_21742_1</name>
</gene>
<feature type="region of interest" description="Disordered" evidence="1">
    <location>
        <begin position="92"/>
        <end position="111"/>
    </location>
</feature>
<keyword evidence="3" id="KW-1185">Reference proteome</keyword>
<accession>A0A4Y2EUE3</accession>